<name>A0A422QM83_9BURK</name>
<dbReference type="EMBL" id="JSAB01000075">
    <property type="protein sequence ID" value="RNF31063.1"/>
    <property type="molecule type" value="Genomic_DNA"/>
</dbReference>
<keyword evidence="3" id="KW-1185">Reference proteome</keyword>
<evidence type="ECO:0000313" key="3">
    <source>
        <dbReference type="Proteomes" id="UP000283254"/>
    </source>
</evidence>
<accession>A0A422QM83</accession>
<gene>
    <name evidence="2" type="ORF">NM04_09195</name>
</gene>
<keyword evidence="1" id="KW-1133">Transmembrane helix</keyword>
<reference evidence="2" key="1">
    <citation type="submission" date="2014-10" db="EMBL/GenBank/DDBJ databases">
        <title>Massilia sp. genome.</title>
        <authorList>
            <person name="Xu B."/>
            <person name="Dai L."/>
            <person name="Huang Z."/>
        </authorList>
    </citation>
    <scope>NUCLEOTIDE SEQUENCE [LARGE SCALE GENOMIC DNA]</scope>
    <source>
        <strain evidence="2">CFS-1</strain>
    </source>
</reference>
<protein>
    <submittedName>
        <fullName evidence="2">Uncharacterized protein</fullName>
    </submittedName>
</protein>
<organism evidence="2 3">
    <name type="scientific">Massilia aurea</name>
    <dbReference type="NCBI Taxonomy" id="373040"/>
    <lineage>
        <taxon>Bacteria</taxon>
        <taxon>Pseudomonadati</taxon>
        <taxon>Pseudomonadota</taxon>
        <taxon>Betaproteobacteria</taxon>
        <taxon>Burkholderiales</taxon>
        <taxon>Oxalobacteraceae</taxon>
        <taxon>Telluria group</taxon>
        <taxon>Massilia</taxon>
    </lineage>
</organism>
<proteinExistence type="predicted"/>
<evidence type="ECO:0000256" key="1">
    <source>
        <dbReference type="SAM" id="Phobius"/>
    </source>
</evidence>
<dbReference type="AlphaFoldDB" id="A0A422QM83"/>
<dbReference type="Proteomes" id="UP000283254">
    <property type="component" value="Unassembled WGS sequence"/>
</dbReference>
<keyword evidence="1" id="KW-0472">Membrane</keyword>
<evidence type="ECO:0000313" key="2">
    <source>
        <dbReference type="EMBL" id="RNF31063.1"/>
    </source>
</evidence>
<feature type="transmembrane region" description="Helical" evidence="1">
    <location>
        <begin position="89"/>
        <end position="109"/>
    </location>
</feature>
<keyword evidence="1" id="KW-0812">Transmembrane</keyword>
<feature type="transmembrane region" description="Helical" evidence="1">
    <location>
        <begin position="54"/>
        <end position="77"/>
    </location>
</feature>
<comment type="caution">
    <text evidence="2">The sequence shown here is derived from an EMBL/GenBank/DDBJ whole genome shotgun (WGS) entry which is preliminary data.</text>
</comment>
<sequence length="130" mass="13684">MTAVVVGVQVVQSRGSARGMLAAMLLVLPLSAGALLIAAALLRILLFTLLLDTAVLLLAGVLLLPGALLIAGILPGAACCRSLLVQLGVIRRFIAMTFVFTHVRLLALVSGRSMLRRWRTSPISVLVETS</sequence>
<feature type="transmembrane region" description="Helical" evidence="1">
    <location>
        <begin position="20"/>
        <end position="42"/>
    </location>
</feature>